<dbReference type="RefSeq" id="WP_113618202.1">
    <property type="nucleotide sequence ID" value="NZ_QFFJ01000002.1"/>
</dbReference>
<dbReference type="Proteomes" id="UP000253410">
    <property type="component" value="Unassembled WGS sequence"/>
</dbReference>
<dbReference type="InterPro" id="IPR026408">
    <property type="entry name" value="GG_sam_targ_CFB"/>
</dbReference>
<organism evidence="1 2">
    <name type="scientific">Chitinophaga flava</name>
    <dbReference type="NCBI Taxonomy" id="2259036"/>
    <lineage>
        <taxon>Bacteria</taxon>
        <taxon>Pseudomonadati</taxon>
        <taxon>Bacteroidota</taxon>
        <taxon>Chitinophagia</taxon>
        <taxon>Chitinophagales</taxon>
        <taxon>Chitinophagaceae</taxon>
        <taxon>Chitinophaga</taxon>
    </lineage>
</organism>
<sequence length="62" mass="6474">MKKKLSLNLGNINEMMSREQMRTVIGGSGCDYGNPCAGTCADGSACRVPPACNKCSCGDKPC</sequence>
<gene>
    <name evidence="1" type="ORF">DF182_23365</name>
</gene>
<evidence type="ECO:0000313" key="2">
    <source>
        <dbReference type="Proteomes" id="UP000253410"/>
    </source>
</evidence>
<comment type="caution">
    <text evidence="1">The sequence shown here is derived from an EMBL/GenBank/DDBJ whole genome shotgun (WGS) entry which is preliminary data.</text>
</comment>
<accession>A0A365XSV9</accession>
<reference evidence="1 2" key="1">
    <citation type="submission" date="2018-05" db="EMBL/GenBank/DDBJ databases">
        <title>Chitinophaga sp. K3CV102501T nov., isolated from isolated from a monsoon evergreen broad-leaved forest soil.</title>
        <authorList>
            <person name="Lv Y."/>
        </authorList>
    </citation>
    <scope>NUCLEOTIDE SEQUENCE [LARGE SCALE GENOMIC DNA]</scope>
    <source>
        <strain evidence="1 2">GDMCC 1.1325</strain>
    </source>
</reference>
<protein>
    <submittedName>
        <fullName evidence="1">Uncharacterized protein</fullName>
    </submittedName>
</protein>
<keyword evidence="2" id="KW-1185">Reference proteome</keyword>
<evidence type="ECO:0000313" key="1">
    <source>
        <dbReference type="EMBL" id="RBL89457.1"/>
    </source>
</evidence>
<name>A0A365XSV9_9BACT</name>
<dbReference type="AlphaFoldDB" id="A0A365XSV9"/>
<dbReference type="EMBL" id="QFFJ01000002">
    <property type="protein sequence ID" value="RBL89457.1"/>
    <property type="molecule type" value="Genomic_DNA"/>
</dbReference>
<proteinExistence type="predicted"/>
<dbReference type="NCBIfam" id="TIGR04149">
    <property type="entry name" value="GG_sam_targ_CFB"/>
    <property type="match status" value="1"/>
</dbReference>